<dbReference type="RefSeq" id="WP_035031983.1">
    <property type="nucleotide sequence ID" value="NZ_KK073907.1"/>
</dbReference>
<keyword evidence="2" id="KW-0472">Membrane</keyword>
<dbReference type="Proteomes" id="UP000019849">
    <property type="component" value="Unassembled WGS sequence"/>
</dbReference>
<comment type="caution">
    <text evidence="3">The sequence shown here is derived from an EMBL/GenBank/DDBJ whole genome shotgun (WGS) entry which is preliminary data.</text>
</comment>
<name>A0A011U7D2_9HYPH</name>
<accession>A0A011U7D2</accession>
<dbReference type="HOGENOM" id="CLU_044076_0_0_5"/>
<dbReference type="GO" id="GO:0004497">
    <property type="term" value="F:monooxygenase activity"/>
    <property type="evidence" value="ECO:0007669"/>
    <property type="project" value="TreeGrafter"/>
</dbReference>
<evidence type="ECO:0000256" key="1">
    <source>
        <dbReference type="ARBA" id="ARBA00023002"/>
    </source>
</evidence>
<reference evidence="3 4" key="1">
    <citation type="submission" date="2014-02" db="EMBL/GenBank/DDBJ databases">
        <title>Aquamicrobium defluvii Genome sequencing.</title>
        <authorList>
            <person name="Wang X."/>
        </authorList>
    </citation>
    <scope>NUCLEOTIDE SEQUENCE [LARGE SCALE GENOMIC DNA]</scope>
    <source>
        <strain evidence="3 4">W13Z1</strain>
    </source>
</reference>
<dbReference type="InterPro" id="IPR050982">
    <property type="entry name" value="Auxin_biosynth/cation_transpt"/>
</dbReference>
<dbReference type="Pfam" id="PF13738">
    <property type="entry name" value="Pyr_redox_3"/>
    <property type="match status" value="1"/>
</dbReference>
<dbReference type="STRING" id="69279.BG36_16240"/>
<dbReference type="GO" id="GO:0050660">
    <property type="term" value="F:flavin adenine dinucleotide binding"/>
    <property type="evidence" value="ECO:0007669"/>
    <property type="project" value="TreeGrafter"/>
</dbReference>
<dbReference type="PRINTS" id="PR00368">
    <property type="entry name" value="FADPNR"/>
</dbReference>
<evidence type="ECO:0000313" key="3">
    <source>
        <dbReference type="EMBL" id="EXL01986.1"/>
    </source>
</evidence>
<keyword evidence="1" id="KW-0560">Oxidoreductase</keyword>
<dbReference type="AlphaFoldDB" id="A0A011U7D2"/>
<dbReference type="EMBL" id="JENY01000035">
    <property type="protein sequence ID" value="EXL01986.1"/>
    <property type="molecule type" value="Genomic_DNA"/>
</dbReference>
<dbReference type="PATRIC" id="fig|69279.3.peg.4309"/>
<protein>
    <submittedName>
        <fullName evidence="3">FAD-dependent oxidoreductase</fullName>
    </submittedName>
</protein>
<dbReference type="PANTHER" id="PTHR43539">
    <property type="entry name" value="FLAVIN-BINDING MONOOXYGENASE-LIKE PROTEIN (AFU_ORTHOLOGUE AFUA_4G09220)"/>
    <property type="match status" value="1"/>
</dbReference>
<gene>
    <name evidence="3" type="ORF">BG36_16240</name>
</gene>
<dbReference type="Gene3D" id="3.50.50.60">
    <property type="entry name" value="FAD/NAD(P)-binding domain"/>
    <property type="match status" value="1"/>
</dbReference>
<dbReference type="eggNOG" id="COG2072">
    <property type="taxonomic scope" value="Bacteria"/>
</dbReference>
<keyword evidence="2" id="KW-0812">Transmembrane</keyword>
<dbReference type="InterPro" id="IPR036188">
    <property type="entry name" value="FAD/NAD-bd_sf"/>
</dbReference>
<evidence type="ECO:0000313" key="4">
    <source>
        <dbReference type="Proteomes" id="UP000019849"/>
    </source>
</evidence>
<organism evidence="3 4">
    <name type="scientific">Aquamicrobium defluvii</name>
    <dbReference type="NCBI Taxonomy" id="69279"/>
    <lineage>
        <taxon>Bacteria</taxon>
        <taxon>Pseudomonadati</taxon>
        <taxon>Pseudomonadota</taxon>
        <taxon>Alphaproteobacteria</taxon>
        <taxon>Hyphomicrobiales</taxon>
        <taxon>Phyllobacteriaceae</taxon>
        <taxon>Aquamicrobium</taxon>
    </lineage>
</organism>
<dbReference type="PANTHER" id="PTHR43539:SF91">
    <property type="entry name" value="FAD-DEPENDENT URATE HYDROXYLASE"/>
    <property type="match status" value="1"/>
</dbReference>
<dbReference type="SUPFAM" id="SSF51905">
    <property type="entry name" value="FAD/NAD(P)-binding domain"/>
    <property type="match status" value="1"/>
</dbReference>
<sequence length="496" mass="54580">MTHNAAAAISSMAGSLPELEQRVRDDLSCLCYPPANWVARVNSEEHVHDVVVIGGGMCGLVASFALLSGGIRDIRIFDRSPPGFEGPWLTYARMETLRSPKHLTGPAYGMASLTFRAWYVARFGDAAWTALDKIPRPMWMEYLRWYRKVLDLPVENGVEVEAIVPEGQLLRLTLTGEGARQKSVLARKVVMATGRDGVGRPHIPEFVNGLPQEFWAHSSDDIDFSALRGKRVVVVGVGASAVDNAAEALEAGAAEVRHLIRRKEMPRINKLMGVGSFGFTAGFSRLDDARRWQIMNYSMRSQTPAPRGSTMRVSRHPNAYFHFDAAIEGVEADGGDLVIATSQGRAVRADFLILGTGFTVDPLARKELSGYADKILLWRDRFTPPVGQENAELGKFPYLAGDFSFLEREPGQAPWLANIHSFNASAAASLGKVSGDIPGISEGASWLVREIAASLYAEGFDRHWQGLLDYETPELWGDEWTASPLPDDAPVREKER</sequence>
<keyword evidence="2" id="KW-1133">Transmembrane helix</keyword>
<proteinExistence type="predicted"/>
<dbReference type="PRINTS" id="PR00411">
    <property type="entry name" value="PNDRDTASEI"/>
</dbReference>
<evidence type="ECO:0000256" key="2">
    <source>
        <dbReference type="SAM" id="Phobius"/>
    </source>
</evidence>
<feature type="transmembrane region" description="Helical" evidence="2">
    <location>
        <begin position="50"/>
        <end position="71"/>
    </location>
</feature>